<accession>A0A6L2PPB0</accession>
<protein>
    <submittedName>
        <fullName evidence="1">Uncharacterized protein</fullName>
    </submittedName>
</protein>
<dbReference type="Gene3D" id="3.30.420.10">
    <property type="entry name" value="Ribonuclease H-like superfamily/Ribonuclease H"/>
    <property type="match status" value="1"/>
</dbReference>
<dbReference type="Proteomes" id="UP000502823">
    <property type="component" value="Unassembled WGS sequence"/>
</dbReference>
<name>A0A6L2PPB0_COPFO</name>
<dbReference type="AlphaFoldDB" id="A0A6L2PPB0"/>
<organism evidence="1 2">
    <name type="scientific">Coptotermes formosanus</name>
    <name type="common">Formosan subterranean termite</name>
    <dbReference type="NCBI Taxonomy" id="36987"/>
    <lineage>
        <taxon>Eukaryota</taxon>
        <taxon>Metazoa</taxon>
        <taxon>Ecdysozoa</taxon>
        <taxon>Arthropoda</taxon>
        <taxon>Hexapoda</taxon>
        <taxon>Insecta</taxon>
        <taxon>Pterygota</taxon>
        <taxon>Neoptera</taxon>
        <taxon>Polyneoptera</taxon>
        <taxon>Dictyoptera</taxon>
        <taxon>Blattodea</taxon>
        <taxon>Blattoidea</taxon>
        <taxon>Termitoidae</taxon>
        <taxon>Rhinotermitidae</taxon>
        <taxon>Coptotermes</taxon>
    </lineage>
</organism>
<evidence type="ECO:0000313" key="2">
    <source>
        <dbReference type="Proteomes" id="UP000502823"/>
    </source>
</evidence>
<feature type="non-terminal residue" evidence="1">
    <location>
        <position position="1"/>
    </location>
</feature>
<dbReference type="PANTHER" id="PTHR47326">
    <property type="entry name" value="TRANSPOSABLE ELEMENT TC3 TRANSPOSASE-LIKE PROTEIN"/>
    <property type="match status" value="1"/>
</dbReference>
<comment type="caution">
    <text evidence="1">The sequence shown here is derived from an EMBL/GenBank/DDBJ whole genome shotgun (WGS) entry which is preliminary data.</text>
</comment>
<gene>
    <name evidence="1" type="ORF">Cfor_05570</name>
</gene>
<dbReference type="EMBL" id="BLKM01000468">
    <property type="protein sequence ID" value="GFG34114.1"/>
    <property type="molecule type" value="Genomic_DNA"/>
</dbReference>
<reference evidence="2" key="1">
    <citation type="submission" date="2020-01" db="EMBL/GenBank/DDBJ databases">
        <title>Draft genome sequence of the Termite Coptotermes fromosanus.</title>
        <authorList>
            <person name="Itakura S."/>
            <person name="Yosikawa Y."/>
            <person name="Umezawa K."/>
        </authorList>
    </citation>
    <scope>NUCLEOTIDE SEQUENCE [LARGE SCALE GENOMIC DNA]</scope>
</reference>
<proteinExistence type="predicted"/>
<evidence type="ECO:0000313" key="1">
    <source>
        <dbReference type="EMBL" id="GFG34114.1"/>
    </source>
</evidence>
<sequence length="122" mass="14011">LEIGNLQVYFHVPPALSFVGGRGYINEHLPQRWIGRTTAANQALLRCPPRCPDITPCYLFLWAYVKDSVFLPLLPQDLPELRRRMISAISEIDRDLLQRVWAEMDYRLDVCRVTTSGRGALV</sequence>
<feature type="non-terminal residue" evidence="1">
    <location>
        <position position="122"/>
    </location>
</feature>
<dbReference type="GO" id="GO:0003676">
    <property type="term" value="F:nucleic acid binding"/>
    <property type="evidence" value="ECO:0007669"/>
    <property type="project" value="InterPro"/>
</dbReference>
<dbReference type="InterPro" id="IPR036397">
    <property type="entry name" value="RNaseH_sf"/>
</dbReference>
<dbReference type="OrthoDB" id="7950848at2759"/>
<dbReference type="PANTHER" id="PTHR47326:SF1">
    <property type="entry name" value="HTH PSQ-TYPE DOMAIN-CONTAINING PROTEIN"/>
    <property type="match status" value="1"/>
</dbReference>
<dbReference type="InParanoid" id="A0A6L2PPB0"/>
<keyword evidence="2" id="KW-1185">Reference proteome</keyword>